<evidence type="ECO:0000313" key="1">
    <source>
        <dbReference type="EMBL" id="MEQ0565447.1"/>
    </source>
</evidence>
<name>A0ABV0LVI4_9PSEU</name>
<dbReference type="EMBL" id="JBDZYD010000020">
    <property type="protein sequence ID" value="MEQ0565447.1"/>
    <property type="molecule type" value="Genomic_DNA"/>
</dbReference>
<evidence type="ECO:0000313" key="2">
    <source>
        <dbReference type="Proteomes" id="UP001440984"/>
    </source>
</evidence>
<proteinExistence type="predicted"/>
<comment type="caution">
    <text evidence="1">The sequence shown here is derived from an EMBL/GenBank/DDBJ whole genome shotgun (WGS) entry which is preliminary data.</text>
</comment>
<dbReference type="Proteomes" id="UP001440984">
    <property type="component" value="Unassembled WGS sequence"/>
</dbReference>
<protein>
    <submittedName>
        <fullName evidence="1">Uncharacterized protein</fullName>
    </submittedName>
</protein>
<accession>A0ABV0LVI4</accession>
<reference evidence="1 2" key="1">
    <citation type="submission" date="2024-05" db="EMBL/GenBank/DDBJ databases">
        <authorList>
            <person name="Zhao H."/>
            <person name="Xu Y."/>
            <person name="Lin S."/>
            <person name="Spain J.C."/>
            <person name="Zhou N.-Y."/>
        </authorList>
    </citation>
    <scope>NUCLEOTIDE SEQUENCE [LARGE SCALE GENOMIC DNA]</scope>
    <source>
        <strain evidence="1 2">NEAU-NG30</strain>
    </source>
</reference>
<keyword evidence="2" id="KW-1185">Reference proteome</keyword>
<gene>
    <name evidence="1" type="ORF">ABJI51_40765</name>
</gene>
<organism evidence="1 2">
    <name type="scientific">Amycolatopsis melonis</name>
    <dbReference type="NCBI Taxonomy" id="3156488"/>
    <lineage>
        <taxon>Bacteria</taxon>
        <taxon>Bacillati</taxon>
        <taxon>Actinomycetota</taxon>
        <taxon>Actinomycetes</taxon>
        <taxon>Pseudonocardiales</taxon>
        <taxon>Pseudonocardiaceae</taxon>
        <taxon>Amycolatopsis</taxon>
    </lineage>
</organism>
<sequence>MNDQRQVLVRAETRRVTVSGPGGGQETLSYPGVTLTRVCGGLPDGELWLPMGEQPSEADDEALIVALRAAYLWRLGRN</sequence>